<feature type="domain" description="DUF4124" evidence="3">
    <location>
        <begin position="10"/>
        <end position="69"/>
    </location>
</feature>
<evidence type="ECO:0000313" key="4">
    <source>
        <dbReference type="EMBL" id="NMG02966.1"/>
    </source>
</evidence>
<dbReference type="AlphaFoldDB" id="A0A972F784"/>
<comment type="caution">
    <text evidence="4">The sequence shown here is derived from an EMBL/GenBank/DDBJ whole genome shotgun (WGS) entry which is preliminary data.</text>
</comment>
<dbReference type="InterPro" id="IPR025392">
    <property type="entry name" value="DUF4124"/>
</dbReference>
<sequence>MRSALIAALLLTALSGTPAFATVYKCIDAEGGITYTNDPSSARNCERLRSDLPISTVPASPQRPASAAPRPAATPSPSFPRVSPDAQRSRDDSRRQILERELASERTALEEAQQKLAEEEGRDAPEDRIIRQTERGPRAVINLGKREERLKPFRDQVDLHQRNIEALEREMRGLR</sequence>
<evidence type="ECO:0000256" key="2">
    <source>
        <dbReference type="SAM" id="SignalP"/>
    </source>
</evidence>
<evidence type="ECO:0000313" key="5">
    <source>
        <dbReference type="Proteomes" id="UP000599523"/>
    </source>
</evidence>
<dbReference type="EMBL" id="WTVM01000038">
    <property type="protein sequence ID" value="NMG02966.1"/>
    <property type="molecule type" value="Genomic_DNA"/>
</dbReference>
<keyword evidence="5" id="KW-1185">Reference proteome</keyword>
<feature type="region of interest" description="Disordered" evidence="1">
    <location>
        <begin position="54"/>
        <end position="95"/>
    </location>
</feature>
<protein>
    <submittedName>
        <fullName evidence="4">DUF4124 domain-containing protein</fullName>
    </submittedName>
</protein>
<feature type="signal peptide" evidence="2">
    <location>
        <begin position="1"/>
        <end position="21"/>
    </location>
</feature>
<evidence type="ECO:0000256" key="1">
    <source>
        <dbReference type="SAM" id="MobiDB-lite"/>
    </source>
</evidence>
<dbReference type="RefSeq" id="WP_168987731.1">
    <property type="nucleotide sequence ID" value="NZ_CAWPHM010000262.1"/>
</dbReference>
<dbReference type="Proteomes" id="UP000599523">
    <property type="component" value="Unassembled WGS sequence"/>
</dbReference>
<feature type="chain" id="PRO_5038135715" evidence="2">
    <location>
        <begin position="22"/>
        <end position="175"/>
    </location>
</feature>
<proteinExistence type="predicted"/>
<gene>
    <name evidence="4" type="ORF">GPA21_08265</name>
</gene>
<organism evidence="4 5">
    <name type="scientific">Azoarcus taiwanensis</name>
    <dbReference type="NCBI Taxonomy" id="666964"/>
    <lineage>
        <taxon>Bacteria</taxon>
        <taxon>Pseudomonadati</taxon>
        <taxon>Pseudomonadota</taxon>
        <taxon>Betaproteobacteria</taxon>
        <taxon>Rhodocyclales</taxon>
        <taxon>Zoogloeaceae</taxon>
        <taxon>Azoarcus</taxon>
    </lineage>
</organism>
<dbReference type="Pfam" id="PF13511">
    <property type="entry name" value="DUF4124"/>
    <property type="match status" value="1"/>
</dbReference>
<evidence type="ECO:0000259" key="3">
    <source>
        <dbReference type="Pfam" id="PF13511"/>
    </source>
</evidence>
<accession>A0A972F784</accession>
<feature type="region of interest" description="Disordered" evidence="1">
    <location>
        <begin position="115"/>
        <end position="135"/>
    </location>
</feature>
<keyword evidence="2" id="KW-0732">Signal</keyword>
<reference evidence="4" key="1">
    <citation type="submission" date="2019-12" db="EMBL/GenBank/DDBJ databases">
        <title>Comparative genomics gives insights into the taxonomy of the Azoarcus-Aromatoleum group and reveals separate origins of nif in the plant-associated Azoarcus and non-plant-associated Aromatoleum sub-groups.</title>
        <authorList>
            <person name="Lafos M."/>
            <person name="Maluk M."/>
            <person name="Batista M."/>
            <person name="Junghare M."/>
            <person name="Carmona M."/>
            <person name="Faoro H."/>
            <person name="Cruz L.M."/>
            <person name="Battistoni F."/>
            <person name="De Souza E."/>
            <person name="Pedrosa F."/>
            <person name="Chen W.-M."/>
            <person name="Poole P.S."/>
            <person name="Dixon R.A."/>
            <person name="James E.K."/>
        </authorList>
    </citation>
    <scope>NUCLEOTIDE SEQUENCE</scope>
    <source>
        <strain evidence="4">NSC3</strain>
    </source>
</reference>
<name>A0A972F784_9RHOO</name>
<feature type="compositionally biased region" description="Low complexity" evidence="1">
    <location>
        <begin position="58"/>
        <end position="71"/>
    </location>
</feature>